<dbReference type="KEGG" id="chrb:DK843_08115"/>
<dbReference type="PANTHER" id="PTHR43606">
    <property type="entry name" value="PHOSPHATASE, PUTATIVE (AFU_ORTHOLOGUE AFUA_6G08710)-RELATED"/>
    <property type="match status" value="1"/>
</dbReference>
<dbReference type="InterPro" id="IPR029052">
    <property type="entry name" value="Metallo-depent_PP-like"/>
</dbReference>
<evidence type="ECO:0000313" key="2">
    <source>
        <dbReference type="EMBL" id="AXE34260.1"/>
    </source>
</evidence>
<gene>
    <name evidence="2" type="ORF">DK843_08115</name>
</gene>
<dbReference type="Proteomes" id="UP000252038">
    <property type="component" value="Chromosome"/>
</dbReference>
<dbReference type="InterPro" id="IPR052900">
    <property type="entry name" value="Phospholipid_Metab_Enz"/>
</dbReference>
<dbReference type="Pfam" id="PF09423">
    <property type="entry name" value="PhoD"/>
    <property type="match status" value="1"/>
</dbReference>
<evidence type="ECO:0000259" key="1">
    <source>
        <dbReference type="Pfam" id="PF09423"/>
    </source>
</evidence>
<dbReference type="EMBL" id="CP029554">
    <property type="protein sequence ID" value="AXE34260.1"/>
    <property type="molecule type" value="Genomic_DNA"/>
</dbReference>
<feature type="domain" description="PhoD-like phosphatase metallophosphatase" evidence="1">
    <location>
        <begin position="199"/>
        <end position="463"/>
    </location>
</feature>
<accession>A0A344UG62</accession>
<dbReference type="SUPFAM" id="SSF56300">
    <property type="entry name" value="Metallo-dependent phosphatases"/>
    <property type="match status" value="1"/>
</dbReference>
<dbReference type="PANTHER" id="PTHR43606:SF2">
    <property type="entry name" value="ALKALINE PHOSPHATASE FAMILY PROTEIN (AFU_ORTHOLOGUE AFUA_5G03860)"/>
    <property type="match status" value="1"/>
</dbReference>
<proteinExistence type="predicted"/>
<evidence type="ECO:0000313" key="3">
    <source>
        <dbReference type="Proteomes" id="UP000252038"/>
    </source>
</evidence>
<dbReference type="CDD" id="cd07389">
    <property type="entry name" value="MPP_PhoD"/>
    <property type="match status" value="1"/>
</dbReference>
<dbReference type="InterPro" id="IPR018946">
    <property type="entry name" value="PhoD-like_MPP"/>
</dbReference>
<reference evidence="2 3" key="1">
    <citation type="submission" date="2018-05" db="EMBL/GenBank/DDBJ databases">
        <title>Genome sequencing, assembly and analysis of the novel insecticidal bacterium, Chromobacterium phragmitis.</title>
        <authorList>
            <person name="Sparks M.E."/>
            <person name="Blackburn M.B."/>
            <person name="Gundersen-Rindal D.E."/>
        </authorList>
    </citation>
    <scope>NUCLEOTIDE SEQUENCE [LARGE SCALE GENOMIC DNA]</scope>
    <source>
        <strain evidence="2">IIBBL 274-1</strain>
    </source>
</reference>
<dbReference type="Gene3D" id="3.60.21.70">
    <property type="entry name" value="PhoD-like phosphatase"/>
    <property type="match status" value="1"/>
</dbReference>
<dbReference type="RefSeq" id="WP_114073010.1">
    <property type="nucleotide sequence ID" value="NZ_CP029554.1"/>
</dbReference>
<name>A0A344UG62_9NEIS</name>
<organism evidence="2 3">
    <name type="scientific">Chromobacterium phragmitis</name>
    <dbReference type="NCBI Taxonomy" id="2202141"/>
    <lineage>
        <taxon>Bacteria</taxon>
        <taxon>Pseudomonadati</taxon>
        <taxon>Pseudomonadota</taxon>
        <taxon>Betaproteobacteria</taxon>
        <taxon>Neisseriales</taxon>
        <taxon>Chromobacteriaceae</taxon>
        <taxon>Chromobacterium</taxon>
    </lineage>
</organism>
<sequence>MSKLRPAQLGPIVGHATSTSARIWIRGSAGDEGPDIDGECRTIGVIAITWENGRRPRRRRVYYFRLRREYDRTGTFTLGEELGLKAVDSAPLPLLPDTGYVVRVGTLLLDDPSPEDDSLSHGELAKRLPAAEVWFDDLEALPAEESEARFRTFPAEDGSVSRLSFIVGSCRYPGLLWKTKQSDAIFEPLLREAMGQDGRDAVRLLLMVGDQIYADMLNRHVPLGLADTFEEFQQRYHAAFGSRHMRRLLRQLPAYMILDDHEIEDNWCQDRVRRAESRRVFNLAISAYRSYQWVHGPGGYGQRLFYRFNCGRYPFFAMDSRTQRYMDDVPDCLADNHLLGRPSLAGEEPSQLDLLLAWLGECQQKLGDTPKFIVSPSVFAPNPMDARSGRPGSATDRARRCEASDSWPAFPATRAALLRHIVENRVQNVVFLSGDIHCSNVAELLFRGSDAASKLRAFSITSSAFYWPFPFADGDPSGFVHDSQAQGQEDGFDFSADGKPYTMDYRARNFTQEDNFCRVDIDPETAKLTVTAFGSQGQVLESGGWFGQSGKPLRAELALAPWTET</sequence>
<dbReference type="AlphaFoldDB" id="A0A344UG62"/>
<dbReference type="InterPro" id="IPR038607">
    <property type="entry name" value="PhoD-like_sf"/>
</dbReference>
<protein>
    <submittedName>
        <fullName evidence="2">Phosphodiesterase</fullName>
    </submittedName>
</protein>